<dbReference type="AlphaFoldDB" id="A0A811P0V2"/>
<keyword evidence="8" id="KW-1185">Reference proteome</keyword>
<evidence type="ECO:0000256" key="1">
    <source>
        <dbReference type="ARBA" id="ARBA00012452"/>
    </source>
</evidence>
<evidence type="ECO:0000259" key="5">
    <source>
        <dbReference type="PROSITE" id="PS50404"/>
    </source>
</evidence>
<dbReference type="InterPro" id="IPR004045">
    <property type="entry name" value="Glutathione_S-Trfase_N"/>
</dbReference>
<comment type="similarity">
    <text evidence="3">Belongs to the GST superfamily. Tau family.</text>
</comment>
<dbReference type="Pfam" id="PF02798">
    <property type="entry name" value="GST_N"/>
    <property type="match status" value="1"/>
</dbReference>
<evidence type="ECO:0000313" key="7">
    <source>
        <dbReference type="EMBL" id="CAD6230227.1"/>
    </source>
</evidence>
<protein>
    <recommendedName>
        <fullName evidence="1">glutathione transferase</fullName>
        <ecNumber evidence="1">2.5.1.18</ecNumber>
    </recommendedName>
</protein>
<dbReference type="InterPro" id="IPR036249">
    <property type="entry name" value="Thioredoxin-like_sf"/>
</dbReference>
<dbReference type="SFLD" id="SFLDG01152">
    <property type="entry name" value="Main.3:_Omega-_and_Tau-like"/>
    <property type="match status" value="1"/>
</dbReference>
<evidence type="ECO:0000256" key="4">
    <source>
        <dbReference type="ARBA" id="ARBA00047960"/>
    </source>
</evidence>
<proteinExistence type="inferred from homology"/>
<evidence type="ECO:0000259" key="6">
    <source>
        <dbReference type="PROSITE" id="PS50405"/>
    </source>
</evidence>
<dbReference type="GO" id="GO:0006749">
    <property type="term" value="P:glutathione metabolic process"/>
    <property type="evidence" value="ECO:0007669"/>
    <property type="project" value="InterPro"/>
</dbReference>
<dbReference type="OrthoDB" id="4951845at2759"/>
<dbReference type="GO" id="GO:0005737">
    <property type="term" value="C:cytoplasm"/>
    <property type="evidence" value="ECO:0007669"/>
    <property type="project" value="TreeGrafter"/>
</dbReference>
<reference evidence="7" key="1">
    <citation type="submission" date="2020-10" db="EMBL/GenBank/DDBJ databases">
        <authorList>
            <person name="Han B."/>
            <person name="Lu T."/>
            <person name="Zhao Q."/>
            <person name="Huang X."/>
            <person name="Zhao Y."/>
        </authorList>
    </citation>
    <scope>NUCLEOTIDE SEQUENCE</scope>
</reference>
<dbReference type="PROSITE" id="PS50405">
    <property type="entry name" value="GST_CTER"/>
    <property type="match status" value="1"/>
</dbReference>
<comment type="catalytic activity">
    <reaction evidence="4">
        <text>RX + glutathione = an S-substituted glutathione + a halide anion + H(+)</text>
        <dbReference type="Rhea" id="RHEA:16437"/>
        <dbReference type="ChEBI" id="CHEBI:15378"/>
        <dbReference type="ChEBI" id="CHEBI:16042"/>
        <dbReference type="ChEBI" id="CHEBI:17792"/>
        <dbReference type="ChEBI" id="CHEBI:57925"/>
        <dbReference type="ChEBI" id="CHEBI:90779"/>
        <dbReference type="EC" id="2.5.1.18"/>
    </reaction>
</comment>
<dbReference type="FunFam" id="3.40.30.10:FF:000044">
    <property type="entry name" value="Glutathione S-transferase GSTU6"/>
    <property type="match status" value="1"/>
</dbReference>
<organism evidence="7 8">
    <name type="scientific">Miscanthus lutarioriparius</name>
    <dbReference type="NCBI Taxonomy" id="422564"/>
    <lineage>
        <taxon>Eukaryota</taxon>
        <taxon>Viridiplantae</taxon>
        <taxon>Streptophyta</taxon>
        <taxon>Embryophyta</taxon>
        <taxon>Tracheophyta</taxon>
        <taxon>Spermatophyta</taxon>
        <taxon>Magnoliopsida</taxon>
        <taxon>Liliopsida</taxon>
        <taxon>Poales</taxon>
        <taxon>Poaceae</taxon>
        <taxon>PACMAD clade</taxon>
        <taxon>Panicoideae</taxon>
        <taxon>Andropogonodae</taxon>
        <taxon>Andropogoneae</taxon>
        <taxon>Saccharinae</taxon>
        <taxon>Miscanthus</taxon>
    </lineage>
</organism>
<dbReference type="InterPro" id="IPR004046">
    <property type="entry name" value="GST_C"/>
</dbReference>
<feature type="domain" description="GST N-terminal" evidence="5">
    <location>
        <begin position="27"/>
        <end position="106"/>
    </location>
</feature>
<dbReference type="InterPro" id="IPR036282">
    <property type="entry name" value="Glutathione-S-Trfase_C_sf"/>
</dbReference>
<dbReference type="Gene3D" id="3.40.30.10">
    <property type="entry name" value="Glutaredoxin"/>
    <property type="match status" value="1"/>
</dbReference>
<evidence type="ECO:0000256" key="2">
    <source>
        <dbReference type="ARBA" id="ARBA00022679"/>
    </source>
</evidence>
<keyword evidence="2" id="KW-0808">Transferase</keyword>
<dbReference type="SUPFAM" id="SSF47616">
    <property type="entry name" value="GST C-terminal domain-like"/>
    <property type="match status" value="1"/>
</dbReference>
<dbReference type="InterPro" id="IPR045074">
    <property type="entry name" value="GST_C_Tau"/>
</dbReference>
<sequence length="272" mass="29975">MVIASDRTHIQLDPRQTAAVGGGVGDGELRLLGKSSSPWVFRVRVALGLRSLSYEYIEEDLANKSELLLRSNPVHKKVPVLIHGGRPVCESLVILQYIDEIWRGTGPALLPSDPYDRATARFWAAYVDDKVWHSIQELNRFFGLSDLAVLFHVSRSRTDEQRAEALQNALLAVETLERAFRECSKGKAFFGGDAVGLVDITLGSHPIWMRAVDQTAGTNLLDGDKFPGLAAWAERFMAVDAVNKVVPDAGKLLEQYRASRAKWTTATAADSS</sequence>
<dbReference type="SUPFAM" id="SSF52833">
    <property type="entry name" value="Thioredoxin-like"/>
    <property type="match status" value="1"/>
</dbReference>
<feature type="domain" description="GST C-terminal" evidence="6">
    <location>
        <begin position="113"/>
        <end position="259"/>
    </location>
</feature>
<evidence type="ECO:0000313" key="8">
    <source>
        <dbReference type="Proteomes" id="UP000604825"/>
    </source>
</evidence>
<dbReference type="FunFam" id="1.20.1050.10:FF:000023">
    <property type="entry name" value="Probable glutathione S-transferase GSTU6"/>
    <property type="match status" value="1"/>
</dbReference>
<gene>
    <name evidence="7" type="ORF">NCGR_LOCUS20610</name>
</gene>
<comment type="caution">
    <text evidence="7">The sequence shown here is derived from an EMBL/GenBank/DDBJ whole genome shotgun (WGS) entry which is preliminary data.</text>
</comment>
<name>A0A811P0V2_9POAL</name>
<dbReference type="PROSITE" id="PS50404">
    <property type="entry name" value="GST_NTER"/>
    <property type="match status" value="1"/>
</dbReference>
<dbReference type="CDD" id="cd03185">
    <property type="entry name" value="GST_C_Tau"/>
    <property type="match status" value="1"/>
</dbReference>
<dbReference type="InterPro" id="IPR040079">
    <property type="entry name" value="Glutathione_S-Trfase"/>
</dbReference>
<dbReference type="InterPro" id="IPR045073">
    <property type="entry name" value="Omega/Tau-like"/>
</dbReference>
<dbReference type="GO" id="GO:0004364">
    <property type="term" value="F:glutathione transferase activity"/>
    <property type="evidence" value="ECO:0007669"/>
    <property type="project" value="UniProtKB-EC"/>
</dbReference>
<evidence type="ECO:0000256" key="3">
    <source>
        <dbReference type="ARBA" id="ARBA00025743"/>
    </source>
</evidence>
<dbReference type="PANTHER" id="PTHR11260">
    <property type="entry name" value="GLUTATHIONE S-TRANSFERASE, GST, SUPERFAMILY, GST DOMAIN CONTAINING"/>
    <property type="match status" value="1"/>
</dbReference>
<dbReference type="CDD" id="cd03058">
    <property type="entry name" value="GST_N_Tau"/>
    <property type="match status" value="1"/>
</dbReference>
<accession>A0A811P0V2</accession>
<dbReference type="SFLD" id="SFLDS00019">
    <property type="entry name" value="Glutathione_Transferase_(cytos"/>
    <property type="match status" value="1"/>
</dbReference>
<dbReference type="PANTHER" id="PTHR11260:SF751">
    <property type="entry name" value="OS01G0692000 PROTEIN"/>
    <property type="match status" value="1"/>
</dbReference>
<dbReference type="EC" id="2.5.1.18" evidence="1"/>
<dbReference type="SFLD" id="SFLDG00358">
    <property type="entry name" value="Main_(cytGST)"/>
    <property type="match status" value="1"/>
</dbReference>
<dbReference type="Gene3D" id="1.20.1050.10">
    <property type="match status" value="1"/>
</dbReference>
<dbReference type="EMBL" id="CAJGYO010000005">
    <property type="protein sequence ID" value="CAD6230227.1"/>
    <property type="molecule type" value="Genomic_DNA"/>
</dbReference>
<dbReference type="Proteomes" id="UP000604825">
    <property type="component" value="Unassembled WGS sequence"/>
</dbReference>
<dbReference type="Pfam" id="PF00043">
    <property type="entry name" value="GST_C"/>
    <property type="match status" value="1"/>
</dbReference>
<dbReference type="InterPro" id="IPR010987">
    <property type="entry name" value="Glutathione-S-Trfase_C-like"/>
</dbReference>